<dbReference type="Gramene" id="OE9A121390T1">
    <property type="protein sequence ID" value="OE9A121390C1"/>
    <property type="gene ID" value="OE9A121390"/>
</dbReference>
<evidence type="ECO:0000313" key="1">
    <source>
        <dbReference type="EMBL" id="CAA2992288.1"/>
    </source>
</evidence>
<proteinExistence type="predicted"/>
<gene>
    <name evidence="1" type="ORF">OLEA9_A121390</name>
</gene>
<comment type="caution">
    <text evidence="1">The sequence shown here is derived from an EMBL/GenBank/DDBJ whole genome shotgun (WGS) entry which is preliminary data.</text>
</comment>
<accession>A0A8S0SGS6</accession>
<protein>
    <submittedName>
        <fullName evidence="1">Uncharacterized protein</fullName>
    </submittedName>
</protein>
<name>A0A8S0SGS6_OLEEU</name>
<organism evidence="1 2">
    <name type="scientific">Olea europaea subsp. europaea</name>
    <dbReference type="NCBI Taxonomy" id="158383"/>
    <lineage>
        <taxon>Eukaryota</taxon>
        <taxon>Viridiplantae</taxon>
        <taxon>Streptophyta</taxon>
        <taxon>Embryophyta</taxon>
        <taxon>Tracheophyta</taxon>
        <taxon>Spermatophyta</taxon>
        <taxon>Magnoliopsida</taxon>
        <taxon>eudicotyledons</taxon>
        <taxon>Gunneridae</taxon>
        <taxon>Pentapetalae</taxon>
        <taxon>asterids</taxon>
        <taxon>lamiids</taxon>
        <taxon>Lamiales</taxon>
        <taxon>Oleaceae</taxon>
        <taxon>Oleeae</taxon>
        <taxon>Olea</taxon>
    </lineage>
</organism>
<reference evidence="1 2" key="1">
    <citation type="submission" date="2019-12" db="EMBL/GenBank/DDBJ databases">
        <authorList>
            <person name="Alioto T."/>
            <person name="Alioto T."/>
            <person name="Gomez Garrido J."/>
        </authorList>
    </citation>
    <scope>NUCLEOTIDE SEQUENCE [LARGE SCALE GENOMIC DNA]</scope>
</reference>
<dbReference type="EMBL" id="CACTIH010005433">
    <property type="protein sequence ID" value="CAA2992288.1"/>
    <property type="molecule type" value="Genomic_DNA"/>
</dbReference>
<sequence length="128" mass="14693">MKEIISVIVMVELLQIEKIQKEKQELEVFMNMLGQQIYDNRKRLRKEENLSANDIQQQRVPLGATTGSRPSPKRLVFISPLLLYCQMMNTSEMLHPTRAVKLGGKMLVEKVHVATMSELCAMSSQHHT</sequence>
<dbReference type="AlphaFoldDB" id="A0A8S0SGS6"/>
<dbReference type="Proteomes" id="UP000594638">
    <property type="component" value="Unassembled WGS sequence"/>
</dbReference>
<evidence type="ECO:0000313" key="2">
    <source>
        <dbReference type="Proteomes" id="UP000594638"/>
    </source>
</evidence>
<keyword evidence="2" id="KW-1185">Reference proteome</keyword>